<protein>
    <recommendedName>
        <fullName evidence="2">Cell wall-active antibiotics response LiaF-like C-terminal domain-containing protein</fullName>
    </recommendedName>
</protein>
<gene>
    <name evidence="3" type="ORF">N782_05615</name>
</gene>
<evidence type="ECO:0000313" key="3">
    <source>
        <dbReference type="EMBL" id="KGP73353.1"/>
    </source>
</evidence>
<dbReference type="eggNOG" id="COG4758">
    <property type="taxonomic scope" value="Bacteria"/>
</dbReference>
<comment type="caution">
    <text evidence="3">The sequence shown here is derived from an EMBL/GenBank/DDBJ whole genome shotgun (WGS) entry which is preliminary data.</text>
</comment>
<organism evidence="3 4">
    <name type="scientific">Pontibacillus yanchengensis Y32</name>
    <dbReference type="NCBI Taxonomy" id="1385514"/>
    <lineage>
        <taxon>Bacteria</taxon>
        <taxon>Bacillati</taxon>
        <taxon>Bacillota</taxon>
        <taxon>Bacilli</taxon>
        <taxon>Bacillales</taxon>
        <taxon>Bacillaceae</taxon>
        <taxon>Pontibacillus</taxon>
    </lineage>
</organism>
<dbReference type="InterPro" id="IPR024425">
    <property type="entry name" value="LiaF-like_C"/>
</dbReference>
<keyword evidence="1" id="KW-0812">Transmembrane</keyword>
<sequence>MLSRLSTSTLNWIIIIGFILLGVEIIFFNGGLIFSLLFSSLLLYVGKRKYYRTLGKVLFWVGVITLFFTVINMIAVRFLLIAGIVLFVRYYYKTKQNPDKWEDIFASSTVQDNEPLLRTAPLLKQRLMGDQITSEIGYEWHDVNIHGGFGDRVLDLSNTVLPDEALISIRHFIGNIEIYVPYEVEVSIHHSSVLGRANIFGTHHLKLMNHQLSYHTPGYVTEKPRVKIVTSLFSGDIEVKRI</sequence>
<dbReference type="Proteomes" id="UP000030147">
    <property type="component" value="Unassembled WGS sequence"/>
</dbReference>
<dbReference type="RefSeq" id="WP_036817882.1">
    <property type="nucleotide sequence ID" value="NZ_AVBF01000014.1"/>
</dbReference>
<reference evidence="3 4" key="1">
    <citation type="journal article" date="2015" name="Stand. Genomic Sci.">
        <title>High quality draft genome sequence of the moderately halophilic bacterium Pontibacillus yanchengensis Y32(T) and comparison among Pontibacillus genomes.</title>
        <authorList>
            <person name="Huang J."/>
            <person name="Qiao Z.X."/>
            <person name="Tang J.W."/>
            <person name="Wang G."/>
        </authorList>
    </citation>
    <scope>NUCLEOTIDE SEQUENCE [LARGE SCALE GENOMIC DNA]</scope>
    <source>
        <strain evidence="3 4">Y32</strain>
    </source>
</reference>
<dbReference type="OrthoDB" id="2351415at2"/>
<feature type="transmembrane region" description="Helical" evidence="1">
    <location>
        <begin position="12"/>
        <end position="45"/>
    </location>
</feature>
<accession>A0A0A2TG14</accession>
<keyword evidence="4" id="KW-1185">Reference proteome</keyword>
<evidence type="ECO:0000256" key="1">
    <source>
        <dbReference type="SAM" id="Phobius"/>
    </source>
</evidence>
<dbReference type="InterPro" id="IPR047793">
    <property type="entry name" value="LiaF_C"/>
</dbReference>
<evidence type="ECO:0000313" key="4">
    <source>
        <dbReference type="Proteomes" id="UP000030147"/>
    </source>
</evidence>
<keyword evidence="1" id="KW-0472">Membrane</keyword>
<dbReference type="EMBL" id="AVBF01000014">
    <property type="protein sequence ID" value="KGP73353.1"/>
    <property type="molecule type" value="Genomic_DNA"/>
</dbReference>
<feature type="domain" description="Cell wall-active antibiotics response LiaF-like C-terminal" evidence="2">
    <location>
        <begin position="128"/>
        <end position="239"/>
    </location>
</feature>
<dbReference type="GO" id="GO:0016020">
    <property type="term" value="C:membrane"/>
    <property type="evidence" value="ECO:0007669"/>
    <property type="project" value="InterPro"/>
</dbReference>
<dbReference type="NCBIfam" id="NF040535">
    <property type="entry name" value="LiaF_C_term"/>
    <property type="match status" value="1"/>
</dbReference>
<dbReference type="AlphaFoldDB" id="A0A0A2TG14"/>
<evidence type="ECO:0000259" key="2">
    <source>
        <dbReference type="Pfam" id="PF09922"/>
    </source>
</evidence>
<feature type="transmembrane region" description="Helical" evidence="1">
    <location>
        <begin position="57"/>
        <end position="88"/>
    </location>
</feature>
<dbReference type="InterPro" id="IPR016975">
    <property type="entry name" value="Cell_wall_LiaF"/>
</dbReference>
<dbReference type="Pfam" id="PF09922">
    <property type="entry name" value="LiaF-like_C"/>
    <property type="match status" value="1"/>
</dbReference>
<dbReference type="STRING" id="1385514.N782_05615"/>
<dbReference type="PIRSF" id="PIRSF031509">
    <property type="entry name" value="Cell_wall_LiaF/YvqF"/>
    <property type="match status" value="1"/>
</dbReference>
<keyword evidence="1" id="KW-1133">Transmembrane helix</keyword>
<proteinExistence type="predicted"/>
<name>A0A0A2TG14_9BACI</name>